<dbReference type="RefSeq" id="WP_254159073.1">
    <property type="nucleotide sequence ID" value="NZ_CP100355.1"/>
</dbReference>
<reference evidence="2" key="1">
    <citation type="submission" date="2022-06" db="EMBL/GenBank/DDBJ databases">
        <title>Diverse halophilic archaea isolated from saline environments.</title>
        <authorList>
            <person name="Cui H.-L."/>
        </authorList>
    </citation>
    <scope>NUCLEOTIDE SEQUENCE</scope>
    <source>
        <strain evidence="2">WLHS1</strain>
    </source>
</reference>
<dbReference type="InterPro" id="IPR015001">
    <property type="entry name" value="DUF1850"/>
</dbReference>
<protein>
    <submittedName>
        <fullName evidence="2">DUF1850 domain-containing protein</fullName>
    </submittedName>
</protein>
<evidence type="ECO:0000313" key="2">
    <source>
        <dbReference type="EMBL" id="UTF54417.1"/>
    </source>
</evidence>
<accession>A0A9E7SVV4</accession>
<dbReference type="KEGG" id="sawl:NGM29_03820"/>
<evidence type="ECO:0000256" key="1">
    <source>
        <dbReference type="SAM" id="MobiDB-lite"/>
    </source>
</evidence>
<feature type="region of interest" description="Disordered" evidence="1">
    <location>
        <begin position="179"/>
        <end position="201"/>
    </location>
</feature>
<name>A0A9E7SVV4_9EURY</name>
<proteinExistence type="predicted"/>
<dbReference type="GeneID" id="73289144"/>
<evidence type="ECO:0000313" key="3">
    <source>
        <dbReference type="Proteomes" id="UP001056855"/>
    </source>
</evidence>
<keyword evidence="3" id="KW-1185">Reference proteome</keyword>
<dbReference type="Proteomes" id="UP001056855">
    <property type="component" value="Chromosome"/>
</dbReference>
<dbReference type="AlphaFoldDB" id="A0A9E7SVV4"/>
<gene>
    <name evidence="2" type="ORF">NGM29_03820</name>
</gene>
<organism evidence="2 3">
    <name type="scientific">Natronosalvus rutilus</name>
    <dbReference type="NCBI Taxonomy" id="2953753"/>
    <lineage>
        <taxon>Archaea</taxon>
        <taxon>Methanobacteriati</taxon>
        <taxon>Methanobacteriota</taxon>
        <taxon>Stenosarchaea group</taxon>
        <taxon>Halobacteria</taxon>
        <taxon>Halobacteriales</taxon>
        <taxon>Natrialbaceae</taxon>
        <taxon>Natronosalvus</taxon>
    </lineage>
</organism>
<dbReference type="Pfam" id="PF08905">
    <property type="entry name" value="DUF1850"/>
    <property type="match status" value="1"/>
</dbReference>
<sequence>MFTGHRRRTLVVTAVVVALVVGSVAAASSLDPDPERTLVVQNADSGETLLERPVENDEQVTLAYTHSVEKTPVEDVYVVDGDQLRMTEMRFQSHGAGLPADESMERTGDWFVVERNSTYSQLRVAPGSIAGHELVVGEDRYDLVAMSDGPVVIVVDEDEPGALEELLALSAPVEVTQDRLLGDEDRSSGSVATHTHMELTH</sequence>
<dbReference type="EMBL" id="CP100355">
    <property type="protein sequence ID" value="UTF54417.1"/>
    <property type="molecule type" value="Genomic_DNA"/>
</dbReference>